<feature type="region of interest" description="Disordered" evidence="2">
    <location>
        <begin position="206"/>
        <end position="253"/>
    </location>
</feature>
<feature type="region of interest" description="Disordered" evidence="2">
    <location>
        <begin position="1"/>
        <end position="39"/>
    </location>
</feature>
<evidence type="ECO:0000313" key="3">
    <source>
        <dbReference type="EMBL" id="KPP64357.1"/>
    </source>
</evidence>
<protein>
    <submittedName>
        <fullName evidence="3">Uncharacterized protein</fullName>
    </submittedName>
</protein>
<feature type="compositionally biased region" description="Polar residues" evidence="2">
    <location>
        <begin position="225"/>
        <end position="235"/>
    </location>
</feature>
<evidence type="ECO:0000256" key="1">
    <source>
        <dbReference type="SAM" id="Coils"/>
    </source>
</evidence>
<organism evidence="3 4">
    <name type="scientific">Scleropages formosus</name>
    <name type="common">Asian bonytongue</name>
    <name type="synonym">Osteoglossum formosum</name>
    <dbReference type="NCBI Taxonomy" id="113540"/>
    <lineage>
        <taxon>Eukaryota</taxon>
        <taxon>Metazoa</taxon>
        <taxon>Chordata</taxon>
        <taxon>Craniata</taxon>
        <taxon>Vertebrata</taxon>
        <taxon>Euteleostomi</taxon>
        <taxon>Actinopterygii</taxon>
        <taxon>Neopterygii</taxon>
        <taxon>Teleostei</taxon>
        <taxon>Osteoglossocephala</taxon>
        <taxon>Osteoglossomorpha</taxon>
        <taxon>Osteoglossiformes</taxon>
        <taxon>Osteoglossidae</taxon>
        <taxon>Scleropages</taxon>
    </lineage>
</organism>
<dbReference type="Proteomes" id="UP000034805">
    <property type="component" value="Unassembled WGS sequence"/>
</dbReference>
<feature type="coiled-coil region" evidence="1">
    <location>
        <begin position="80"/>
        <end position="107"/>
    </location>
</feature>
<sequence length="253" mass="29135">ELAKLQGNLATAEQEAQESHQRVRRLQKELSSMSQEQRSLKDKVSLYNHTWQHVPQYEAGFPELCVTQSCFCGTTQLRSHREGESRLREIKDTVRSLKTEVKAELSNGIRELEMPSSDASDTESHKENYPHFSTLRRAAFSAKDEQWCGDVLREKLRQQEDHLKAQLRRSMWSQEAALSQRRQQTEGTLQGLRRHVDRLDELLLNSSPDSMSLNHSEPPLKHGRPSTSQNWSLESSPVRLDPALPEKGPDRSW</sequence>
<dbReference type="EMBL" id="JARO02007105">
    <property type="protein sequence ID" value="KPP64357.1"/>
    <property type="molecule type" value="Genomic_DNA"/>
</dbReference>
<evidence type="ECO:0000313" key="4">
    <source>
        <dbReference type="Proteomes" id="UP000034805"/>
    </source>
</evidence>
<keyword evidence="1" id="KW-0175">Coiled coil</keyword>
<name>A0A0P7U9Q1_SCLFO</name>
<feature type="non-terminal residue" evidence="3">
    <location>
        <position position="1"/>
    </location>
</feature>
<evidence type="ECO:0000256" key="2">
    <source>
        <dbReference type="SAM" id="MobiDB-lite"/>
    </source>
</evidence>
<comment type="caution">
    <text evidence="3">The sequence shown here is derived from an EMBL/GenBank/DDBJ whole genome shotgun (WGS) entry which is preliminary data.</text>
</comment>
<reference evidence="3 4" key="1">
    <citation type="submission" date="2015-08" db="EMBL/GenBank/DDBJ databases">
        <title>The genome of the Asian arowana (Scleropages formosus).</title>
        <authorList>
            <person name="Tan M.H."/>
            <person name="Gan H.M."/>
            <person name="Croft L.J."/>
            <person name="Austin C.M."/>
        </authorList>
    </citation>
    <scope>NUCLEOTIDE SEQUENCE [LARGE SCALE GENOMIC DNA]</scope>
    <source>
        <strain evidence="3">Aro1</strain>
    </source>
</reference>
<proteinExistence type="predicted"/>
<dbReference type="AlphaFoldDB" id="A0A0P7U9Q1"/>
<feature type="compositionally biased region" description="Polar residues" evidence="2">
    <location>
        <begin position="206"/>
        <end position="215"/>
    </location>
</feature>
<accession>A0A0P7U9Q1</accession>
<gene>
    <name evidence="3" type="ORF">Z043_117310</name>
</gene>